<name>A0AAU3HMJ4_9ACTN</name>
<dbReference type="AlphaFoldDB" id="A0AAU3HMJ4"/>
<dbReference type="EMBL" id="CP109546">
    <property type="protein sequence ID" value="WTZ06781.1"/>
    <property type="molecule type" value="Genomic_DNA"/>
</dbReference>
<organism evidence="1">
    <name type="scientific">Streptomyces sp. NBC_01393</name>
    <dbReference type="NCBI Taxonomy" id="2903851"/>
    <lineage>
        <taxon>Bacteria</taxon>
        <taxon>Bacillati</taxon>
        <taxon>Actinomycetota</taxon>
        <taxon>Actinomycetes</taxon>
        <taxon>Kitasatosporales</taxon>
        <taxon>Streptomycetaceae</taxon>
        <taxon>Streptomyces</taxon>
    </lineage>
</organism>
<evidence type="ECO:0008006" key="2">
    <source>
        <dbReference type="Google" id="ProtNLM"/>
    </source>
</evidence>
<protein>
    <recommendedName>
        <fullName evidence="2">Transposase</fullName>
    </recommendedName>
</protein>
<proteinExistence type="predicted"/>
<accession>A0AAU3HMJ4</accession>
<sequence length="195" mass="21677">MVGIEKVVPREKLAEALAVIAEAVPDEEGDEDAEWWAALAARYSTMRGFIRLLVDVVYFGSVQAGTPVVNALKQLPHLIGRKKIDAFEVSDALVGRSWRRLVFAAPGLEPGLADKAAYSFCVVEHLHRSLRRNARDYERLPQHSQAHLNWSLITLKSRHPCPATHGCPECQWRAVRCVHGRLSGQCLCGGLVYRG</sequence>
<reference evidence="1" key="1">
    <citation type="submission" date="2022-10" db="EMBL/GenBank/DDBJ databases">
        <title>The complete genomes of actinobacterial strains from the NBC collection.</title>
        <authorList>
            <person name="Joergensen T.S."/>
            <person name="Alvarez Arevalo M."/>
            <person name="Sterndorff E.B."/>
            <person name="Faurdal D."/>
            <person name="Vuksanovic O."/>
            <person name="Mourched A.-S."/>
            <person name="Charusanti P."/>
            <person name="Shaw S."/>
            <person name="Blin K."/>
            <person name="Weber T."/>
        </authorList>
    </citation>
    <scope>NUCLEOTIDE SEQUENCE</scope>
    <source>
        <strain evidence="1">NBC_01393</strain>
    </source>
</reference>
<evidence type="ECO:0000313" key="1">
    <source>
        <dbReference type="EMBL" id="WTZ06781.1"/>
    </source>
</evidence>
<gene>
    <name evidence="1" type="ORF">OG699_01315</name>
</gene>